<gene>
    <name evidence="2" type="ORF">PBY51_010398</name>
</gene>
<protein>
    <submittedName>
        <fullName evidence="2">Uncharacterized protein</fullName>
    </submittedName>
</protein>
<dbReference type="EMBL" id="JAUZQC010000016">
    <property type="protein sequence ID" value="KAK5857132.1"/>
    <property type="molecule type" value="Genomic_DNA"/>
</dbReference>
<comment type="caution">
    <text evidence="2">The sequence shown here is derived from an EMBL/GenBank/DDBJ whole genome shotgun (WGS) entry which is preliminary data.</text>
</comment>
<reference evidence="2 3" key="2">
    <citation type="journal article" date="2023" name="Mol. Biol. Evol.">
        <title>Genomics of Secondarily Temperate Adaptation in the Only Non-Antarctic Icefish.</title>
        <authorList>
            <person name="Rivera-Colon A.G."/>
            <person name="Rayamajhi N."/>
            <person name="Minhas B.F."/>
            <person name="Madrigal G."/>
            <person name="Bilyk K.T."/>
            <person name="Yoon V."/>
            <person name="Hune M."/>
            <person name="Gregory S."/>
            <person name="Cheng C.H.C."/>
            <person name="Catchen J.M."/>
        </authorList>
    </citation>
    <scope>NUCLEOTIDE SEQUENCE [LARGE SCALE GENOMIC DNA]</scope>
    <source>
        <strain evidence="2">JMC-PN-2008</strain>
    </source>
</reference>
<evidence type="ECO:0000313" key="3">
    <source>
        <dbReference type="Proteomes" id="UP001346869"/>
    </source>
</evidence>
<feature type="region of interest" description="Disordered" evidence="1">
    <location>
        <begin position="46"/>
        <end position="79"/>
    </location>
</feature>
<organism evidence="2 3">
    <name type="scientific">Eleginops maclovinus</name>
    <name type="common">Patagonian blennie</name>
    <name type="synonym">Eleginus maclovinus</name>
    <dbReference type="NCBI Taxonomy" id="56733"/>
    <lineage>
        <taxon>Eukaryota</taxon>
        <taxon>Metazoa</taxon>
        <taxon>Chordata</taxon>
        <taxon>Craniata</taxon>
        <taxon>Vertebrata</taxon>
        <taxon>Euteleostomi</taxon>
        <taxon>Actinopterygii</taxon>
        <taxon>Neopterygii</taxon>
        <taxon>Teleostei</taxon>
        <taxon>Neoteleostei</taxon>
        <taxon>Acanthomorphata</taxon>
        <taxon>Eupercaria</taxon>
        <taxon>Perciformes</taxon>
        <taxon>Notothenioidei</taxon>
        <taxon>Eleginopidae</taxon>
        <taxon>Eleginops</taxon>
    </lineage>
</organism>
<accession>A0AAN7X8P8</accession>
<dbReference type="AlphaFoldDB" id="A0AAN7X8P8"/>
<dbReference type="Proteomes" id="UP001346869">
    <property type="component" value="Unassembled WGS sequence"/>
</dbReference>
<sequence>MKRSLALFVDFGPWGWFNCSLHRRSHLAPIGPRGTVLTEHSAASELTQTLPSDPLRPGHVRRPQVEQLGFSSRRPARAE</sequence>
<evidence type="ECO:0000313" key="2">
    <source>
        <dbReference type="EMBL" id="KAK5857132.1"/>
    </source>
</evidence>
<evidence type="ECO:0000256" key="1">
    <source>
        <dbReference type="SAM" id="MobiDB-lite"/>
    </source>
</evidence>
<keyword evidence="3" id="KW-1185">Reference proteome</keyword>
<proteinExistence type="predicted"/>
<reference evidence="2 3" key="1">
    <citation type="journal article" date="2023" name="Genes (Basel)">
        <title>Chromosome-Level Genome Assembly and Circadian Gene Repertoire of the Patagonia Blennie Eleginops maclovinus-The Closest Ancestral Proxy of Antarctic Cryonotothenioids.</title>
        <authorList>
            <person name="Cheng C.C."/>
            <person name="Rivera-Colon A.G."/>
            <person name="Minhas B.F."/>
            <person name="Wilson L."/>
            <person name="Rayamajhi N."/>
            <person name="Vargas-Chacoff L."/>
            <person name="Catchen J.M."/>
        </authorList>
    </citation>
    <scope>NUCLEOTIDE SEQUENCE [LARGE SCALE GENOMIC DNA]</scope>
    <source>
        <strain evidence="2">JMC-PN-2008</strain>
    </source>
</reference>
<name>A0AAN7X8P8_ELEMC</name>